<evidence type="ECO:0000313" key="1">
    <source>
        <dbReference type="EMBL" id="GFR28131.1"/>
    </source>
</evidence>
<dbReference type="EMBL" id="BMAO01028911">
    <property type="protein sequence ID" value="GFR28131.1"/>
    <property type="molecule type" value="Genomic_DNA"/>
</dbReference>
<feature type="non-terminal residue" evidence="1">
    <location>
        <position position="38"/>
    </location>
</feature>
<keyword evidence="2" id="KW-1185">Reference proteome</keyword>
<sequence>MMTQGYVQDLLRLLTVPFIRGEDTQCLYSLLTPNHTPH</sequence>
<accession>A0A8X6K2Q0</accession>
<evidence type="ECO:0000313" key="2">
    <source>
        <dbReference type="Proteomes" id="UP000887116"/>
    </source>
</evidence>
<name>A0A8X6K2Q0_TRICU</name>
<dbReference type="Proteomes" id="UP000887116">
    <property type="component" value="Unassembled WGS sequence"/>
</dbReference>
<comment type="caution">
    <text evidence="1">The sequence shown here is derived from an EMBL/GenBank/DDBJ whole genome shotgun (WGS) entry which is preliminary data.</text>
</comment>
<protein>
    <submittedName>
        <fullName evidence="1">Uncharacterized protein</fullName>
    </submittedName>
</protein>
<reference evidence="1" key="1">
    <citation type="submission" date="2020-07" db="EMBL/GenBank/DDBJ databases">
        <title>Multicomponent nature underlies the extraordinary mechanical properties of spider dragline silk.</title>
        <authorList>
            <person name="Kono N."/>
            <person name="Nakamura H."/>
            <person name="Mori M."/>
            <person name="Yoshida Y."/>
            <person name="Ohtoshi R."/>
            <person name="Malay A.D."/>
            <person name="Moran D.A.P."/>
            <person name="Tomita M."/>
            <person name="Numata K."/>
            <person name="Arakawa K."/>
        </authorList>
    </citation>
    <scope>NUCLEOTIDE SEQUENCE</scope>
</reference>
<proteinExistence type="predicted"/>
<dbReference type="AlphaFoldDB" id="A0A8X6K2Q0"/>
<organism evidence="1 2">
    <name type="scientific">Trichonephila clavata</name>
    <name type="common">Joro spider</name>
    <name type="synonym">Nephila clavata</name>
    <dbReference type="NCBI Taxonomy" id="2740835"/>
    <lineage>
        <taxon>Eukaryota</taxon>
        <taxon>Metazoa</taxon>
        <taxon>Ecdysozoa</taxon>
        <taxon>Arthropoda</taxon>
        <taxon>Chelicerata</taxon>
        <taxon>Arachnida</taxon>
        <taxon>Araneae</taxon>
        <taxon>Araneomorphae</taxon>
        <taxon>Entelegynae</taxon>
        <taxon>Araneoidea</taxon>
        <taxon>Nephilidae</taxon>
        <taxon>Trichonephila</taxon>
    </lineage>
</organism>
<gene>
    <name evidence="1" type="ORF">TNCT_730881</name>
</gene>